<keyword evidence="1" id="KW-0175">Coiled coil</keyword>
<evidence type="ECO:0000256" key="2">
    <source>
        <dbReference type="SAM" id="MobiDB-lite"/>
    </source>
</evidence>
<feature type="compositionally biased region" description="Low complexity" evidence="2">
    <location>
        <begin position="483"/>
        <end position="492"/>
    </location>
</feature>
<feature type="compositionally biased region" description="Basic and acidic residues" evidence="2">
    <location>
        <begin position="161"/>
        <end position="170"/>
    </location>
</feature>
<feature type="region of interest" description="Disordered" evidence="2">
    <location>
        <begin position="150"/>
        <end position="196"/>
    </location>
</feature>
<evidence type="ECO:0008006" key="5">
    <source>
        <dbReference type="Google" id="ProtNLM"/>
    </source>
</evidence>
<dbReference type="KEGG" id="psoj:PHYSODRAFT_249337"/>
<feature type="region of interest" description="Disordered" evidence="2">
    <location>
        <begin position="457"/>
        <end position="511"/>
    </location>
</feature>
<dbReference type="GeneID" id="20637920"/>
<evidence type="ECO:0000313" key="4">
    <source>
        <dbReference type="Proteomes" id="UP000002640"/>
    </source>
</evidence>
<accession>G5A1W4</accession>
<dbReference type="InParanoid" id="G5A1W4"/>
<dbReference type="Proteomes" id="UP000002640">
    <property type="component" value="Unassembled WGS sequence"/>
</dbReference>
<name>G5A1W4_PHYSP</name>
<dbReference type="RefSeq" id="XP_009533657.1">
    <property type="nucleotide sequence ID" value="XM_009535362.1"/>
</dbReference>
<gene>
    <name evidence="3" type="ORF">PHYSODRAFT_249337</name>
</gene>
<organism evidence="3 4">
    <name type="scientific">Phytophthora sojae (strain P6497)</name>
    <name type="common">Soybean stem and root rot agent</name>
    <name type="synonym">Phytophthora megasperma f. sp. glycines</name>
    <dbReference type="NCBI Taxonomy" id="1094619"/>
    <lineage>
        <taxon>Eukaryota</taxon>
        <taxon>Sar</taxon>
        <taxon>Stramenopiles</taxon>
        <taxon>Oomycota</taxon>
        <taxon>Peronosporomycetes</taxon>
        <taxon>Peronosporales</taxon>
        <taxon>Peronosporaceae</taxon>
        <taxon>Phytophthora</taxon>
    </lineage>
</organism>
<proteinExistence type="predicted"/>
<dbReference type="SMR" id="G5A1W4"/>
<evidence type="ECO:0000256" key="1">
    <source>
        <dbReference type="SAM" id="Coils"/>
    </source>
</evidence>
<feature type="coiled-coil region" evidence="1">
    <location>
        <begin position="241"/>
        <end position="391"/>
    </location>
</feature>
<evidence type="ECO:0000313" key="3">
    <source>
        <dbReference type="EMBL" id="EGZ10912.1"/>
    </source>
</evidence>
<dbReference type="AlphaFoldDB" id="G5A1W4"/>
<feature type="compositionally biased region" description="Polar residues" evidence="2">
    <location>
        <begin position="457"/>
        <end position="472"/>
    </location>
</feature>
<keyword evidence="4" id="KW-1185">Reference proteome</keyword>
<protein>
    <recommendedName>
        <fullName evidence="5">Retrotransposon gag domain-containing protein</fullName>
    </recommendedName>
</protein>
<sequence>MDEDTQLFLGPEVVMRLQLTGLRPRSPTSSVEGEPSRKRALLTRASASGSIPSYHKSGEAPAETALGFRNDRVPSMVGASSGSDMSLMVTDEGGNLSGLSSSGYSLMSMTDYMVATGTHMPMSTATVMRDSATTMSRSSFPGMMISVTPQLTQDGPVPARAEQKPYRPEHPAQIPLPGSPESKRPAQKQAETRQVQSTGFRFTHPSVIGSAGTTTSDNLPSVERDYRRALQQSEATTWTRLDAEQNQRRALEARLSAALADNQAEQARLQEEYRKLQATNVRMSEAQQQAKTEQQKRLEALEKLAQRRAAEKAEKRKADEVRAQQPLQVQKAFQEAEFRAMQAEQRKAQEERAAEIKTEHELELLRLREKHAQAEAEHQRVMQEQEENTRQLLAAQEQPGLNPGPVASTAGRVPMPADPLVRAPVVTARSPTDPVLAQLAQLTSVMQQWVQANQVKSEVTGMSRSAGKTQGSAKRAETKSKPRASSATSGAKGKARATKPGRPGYSDGDDSSSILETRVVVQAMIPHDALEKIDEKGPLEDRVNWWERFMYYATMVLWDEKTRVVQLRMRLTGSLKDWCTQLPDDVRSDWKKLSHVFKKEWCRTLSSKTERYYSMEMKDSDTPRMFFYRLNHAAKQAGVPYLRPTVDREAHIRRFIKASTDSRLRTTL</sequence>
<reference evidence="3 4" key="1">
    <citation type="journal article" date="2006" name="Science">
        <title>Phytophthora genome sequences uncover evolutionary origins and mechanisms of pathogenesis.</title>
        <authorList>
            <person name="Tyler B.M."/>
            <person name="Tripathy S."/>
            <person name="Zhang X."/>
            <person name="Dehal P."/>
            <person name="Jiang R.H."/>
            <person name="Aerts A."/>
            <person name="Arredondo F.D."/>
            <person name="Baxter L."/>
            <person name="Bensasson D."/>
            <person name="Beynon J.L."/>
            <person name="Chapman J."/>
            <person name="Damasceno C.M."/>
            <person name="Dorrance A.E."/>
            <person name="Dou D."/>
            <person name="Dickerman A.W."/>
            <person name="Dubchak I.L."/>
            <person name="Garbelotto M."/>
            <person name="Gijzen M."/>
            <person name="Gordon S.G."/>
            <person name="Govers F."/>
            <person name="Grunwald N.J."/>
            <person name="Huang W."/>
            <person name="Ivors K.L."/>
            <person name="Jones R.W."/>
            <person name="Kamoun S."/>
            <person name="Krampis K."/>
            <person name="Lamour K.H."/>
            <person name="Lee M.K."/>
            <person name="McDonald W.H."/>
            <person name="Medina M."/>
            <person name="Meijer H.J."/>
            <person name="Nordberg E.K."/>
            <person name="Maclean D.J."/>
            <person name="Ospina-Giraldo M.D."/>
            <person name="Morris P.F."/>
            <person name="Phuntumart V."/>
            <person name="Putnam N.H."/>
            <person name="Rash S."/>
            <person name="Rose J.K."/>
            <person name="Sakihama Y."/>
            <person name="Salamov A.A."/>
            <person name="Savidor A."/>
            <person name="Scheuring C.F."/>
            <person name="Smith B.M."/>
            <person name="Sobral B.W."/>
            <person name="Terry A."/>
            <person name="Torto-Alalibo T.A."/>
            <person name="Win J."/>
            <person name="Xu Z."/>
            <person name="Zhang H."/>
            <person name="Grigoriev I.V."/>
            <person name="Rokhsar D.S."/>
            <person name="Boore J.L."/>
        </authorList>
    </citation>
    <scope>NUCLEOTIDE SEQUENCE [LARGE SCALE GENOMIC DNA]</scope>
    <source>
        <strain evidence="3 4">P6497</strain>
    </source>
</reference>
<dbReference type="EMBL" id="JH159158">
    <property type="protein sequence ID" value="EGZ10912.1"/>
    <property type="molecule type" value="Genomic_DNA"/>
</dbReference>